<dbReference type="Gene3D" id="3.40.50.300">
    <property type="entry name" value="P-loop containing nucleotide triphosphate hydrolases"/>
    <property type="match status" value="1"/>
</dbReference>
<sequence length="268" mass="29923">MTVTDMPKSFTLLIGPPRSGTTLIANTFMSHSTVCGVHEPYQHGRANGYGTTDFADFKADHSLDFTDTPNLALKETTTRLRNVELSLELAQNVQNSGTYTSLILILRCPFEAFLSQVEASRDHWEEKKLTDITEESVAHFFDRQRAPLRLICENARRFHFRIVSYDSFCASPETETARLMALIPVPMEPHQKDLMPDAAGLALPDPKFASSRGGITKTDRAMSVDHLIETYQHVPSVKFAMALRALIALDVKKITDVEKLDALTALVL</sequence>
<evidence type="ECO:0000313" key="1">
    <source>
        <dbReference type="EMBL" id="SMX32716.1"/>
    </source>
</evidence>
<proteinExistence type="predicted"/>
<dbReference type="AlphaFoldDB" id="A0A238JSJ0"/>
<keyword evidence="2" id="KW-1185">Reference proteome</keyword>
<accession>A0A238JSJ0</accession>
<gene>
    <name evidence="1" type="ORF">OCA8868_00802</name>
</gene>
<dbReference type="InterPro" id="IPR027417">
    <property type="entry name" value="P-loop_NTPase"/>
</dbReference>
<organism evidence="1 2">
    <name type="scientific">Octadecabacter ascidiaceicola</name>
    <dbReference type="NCBI Taxonomy" id="1655543"/>
    <lineage>
        <taxon>Bacteria</taxon>
        <taxon>Pseudomonadati</taxon>
        <taxon>Pseudomonadota</taxon>
        <taxon>Alphaproteobacteria</taxon>
        <taxon>Rhodobacterales</taxon>
        <taxon>Roseobacteraceae</taxon>
        <taxon>Octadecabacter</taxon>
    </lineage>
</organism>
<evidence type="ECO:0008006" key="3">
    <source>
        <dbReference type="Google" id="ProtNLM"/>
    </source>
</evidence>
<reference evidence="2" key="1">
    <citation type="submission" date="2017-05" db="EMBL/GenBank/DDBJ databases">
        <authorList>
            <person name="Rodrigo-Torres L."/>
            <person name="Arahal R. D."/>
            <person name="Lucena T."/>
        </authorList>
    </citation>
    <scope>NUCLEOTIDE SEQUENCE [LARGE SCALE GENOMIC DNA]</scope>
    <source>
        <strain evidence="2">CECT 8868</strain>
    </source>
</reference>
<protein>
    <recommendedName>
        <fullName evidence="3">Sulfotransferase domain protein</fullName>
    </recommendedName>
</protein>
<name>A0A238JSJ0_9RHOB</name>
<evidence type="ECO:0000313" key="2">
    <source>
        <dbReference type="Proteomes" id="UP000203464"/>
    </source>
</evidence>
<dbReference type="OrthoDB" id="7853714at2"/>
<dbReference type="EMBL" id="FXYD01000001">
    <property type="protein sequence ID" value="SMX32716.1"/>
    <property type="molecule type" value="Genomic_DNA"/>
</dbReference>
<dbReference type="SUPFAM" id="SSF52540">
    <property type="entry name" value="P-loop containing nucleoside triphosphate hydrolases"/>
    <property type="match status" value="1"/>
</dbReference>
<dbReference type="Proteomes" id="UP000203464">
    <property type="component" value="Unassembled WGS sequence"/>
</dbReference>